<feature type="repeat" description="WD" evidence="3">
    <location>
        <begin position="199"/>
        <end position="222"/>
    </location>
</feature>
<evidence type="ECO:0000313" key="4">
    <source>
        <dbReference type="EMBL" id="CAI2380682.1"/>
    </source>
</evidence>
<dbReference type="GO" id="GO:0030490">
    <property type="term" value="P:maturation of SSU-rRNA"/>
    <property type="evidence" value="ECO:0007669"/>
    <property type="project" value="TreeGrafter"/>
</dbReference>
<evidence type="ECO:0000313" key="5">
    <source>
        <dbReference type="Proteomes" id="UP001295684"/>
    </source>
</evidence>
<protein>
    <submittedName>
        <fullName evidence="4">Uncharacterized protein</fullName>
    </submittedName>
</protein>
<dbReference type="CDD" id="cd00200">
    <property type="entry name" value="WD40"/>
    <property type="match status" value="1"/>
</dbReference>
<dbReference type="PROSITE" id="PS50294">
    <property type="entry name" value="WD_REPEATS_REGION"/>
    <property type="match status" value="3"/>
</dbReference>
<feature type="repeat" description="WD" evidence="3">
    <location>
        <begin position="615"/>
        <end position="656"/>
    </location>
</feature>
<dbReference type="PROSITE" id="PS00678">
    <property type="entry name" value="WD_REPEATS_1"/>
    <property type="match status" value="2"/>
</dbReference>
<dbReference type="GO" id="GO:0032040">
    <property type="term" value="C:small-subunit processome"/>
    <property type="evidence" value="ECO:0007669"/>
    <property type="project" value="TreeGrafter"/>
</dbReference>
<organism evidence="4 5">
    <name type="scientific">Euplotes crassus</name>
    <dbReference type="NCBI Taxonomy" id="5936"/>
    <lineage>
        <taxon>Eukaryota</taxon>
        <taxon>Sar</taxon>
        <taxon>Alveolata</taxon>
        <taxon>Ciliophora</taxon>
        <taxon>Intramacronucleata</taxon>
        <taxon>Spirotrichea</taxon>
        <taxon>Hypotrichia</taxon>
        <taxon>Euplotida</taxon>
        <taxon>Euplotidae</taxon>
        <taxon>Moneuplotes</taxon>
    </lineage>
</organism>
<dbReference type="InterPro" id="IPR036322">
    <property type="entry name" value="WD40_repeat_dom_sf"/>
</dbReference>
<dbReference type="AlphaFoldDB" id="A0AAD1XX82"/>
<name>A0AAD1XX82_EUPCR</name>
<dbReference type="PANTHER" id="PTHR19853:SF0">
    <property type="entry name" value="WD REPEAT-CONTAINING PROTEIN 3"/>
    <property type="match status" value="1"/>
</dbReference>
<evidence type="ECO:0000256" key="3">
    <source>
        <dbReference type="PROSITE-ProRule" id="PRU00221"/>
    </source>
</evidence>
<dbReference type="GO" id="GO:0030515">
    <property type="term" value="F:snoRNA binding"/>
    <property type="evidence" value="ECO:0007669"/>
    <property type="project" value="TreeGrafter"/>
</dbReference>
<dbReference type="InterPro" id="IPR001680">
    <property type="entry name" value="WD40_rpt"/>
</dbReference>
<proteinExistence type="predicted"/>
<dbReference type="EMBL" id="CAMPGE010022653">
    <property type="protein sequence ID" value="CAI2380682.1"/>
    <property type="molecule type" value="Genomic_DNA"/>
</dbReference>
<sequence length="984" mass="112212">MVKAYLRYVQDDVLNCLVGKHAPIIHTTYKDSNLIIAACNEVINIIDVNTAQVIKKFYDDQFGYVTSMSLYDNFTNLRGRLLAVGFSTGHVLVYDFDHLMQENSGTQNVEFLHKFNLHKNSVASLAFDKTGSMLASGGFDTYIIIYDIVDGASLYKLLGHKDIVTQLQFNSFSYLKSDKSIDQEERIIQSKKSRRHTDMLISSSKDASIKVWDLESQFCAQSIMDTNLKINCFSIIANLLITGSEDENLRVYKCGIKQEVDQNGHSYLSYAEFIGQIAKNSGEKTVEISLSPDNKFILVTSAHGQLDVLKMNTEKDIYKKLLRAEKRMARKRTHSEMEEKDAEESKAVIKVKVDKEKIKERVVDGDFEVKYLFSNSHSLEIPTCKVRSTQVFPHKKSYMIISSLHSNDLLAYSLNIDAETGTVSSKKLFNIGQNCHRGPLRCVTMSDNDSVFATSSMDSVKVWNVEDKVCTKSIDCPNVVSMVLLPPNKHLLLGTKTGDLLLYTIASNECIQTISAHKAEIWGLDVTMNPAIMDSDILIVSASADKTIKLWNLDIVEDEETKSNQLQLSMVEEIESTDEVMGVKFSPDGKFICFSLLDSTIKIIYVDSKKLYLSLYGHNLPVLSFDISSDSNLLVSASADKNIRLWGMDFGDCHKSIFCHDDSITTVKFVRDTHYFFTGSKDNTVKYYDGDTYDEIQIFEQNFGYVWGLEVSYIGDQVISISADSSIRVYRQTKQQLFLDEEREKRLERLMLEEGDIQMMTLKPPALDQFAKDKVMKIESEQALKGSIESIKYGEDLMEAINQSENFRQSCIAYKSELDRYHETIKKNKSLAKSIEKPIKPKPDYIFEGKNIFEHVLTHVKKIRRSELENSLKFLNFTIIKKMMYYIEYYIRNGVEVELITKVLIFFILGYKAQIYGCEELKLLMTSIYYHLSRNLKMFKERIGINQSAVKNAIHLINKGMLSFDETDINDTLDRQPLAESAAL</sequence>
<dbReference type="Gene3D" id="2.130.10.10">
    <property type="entry name" value="YVTN repeat-like/Quinoprotein amine dehydrogenase"/>
    <property type="match status" value="4"/>
</dbReference>
<dbReference type="InterPro" id="IPR015943">
    <property type="entry name" value="WD40/YVTN_repeat-like_dom_sf"/>
</dbReference>
<dbReference type="PRINTS" id="PR00320">
    <property type="entry name" value="GPROTEINBRPT"/>
</dbReference>
<dbReference type="SMART" id="SM00320">
    <property type="entry name" value="WD40"/>
    <property type="match status" value="10"/>
</dbReference>
<dbReference type="InterPro" id="IPR020472">
    <property type="entry name" value="WD40_PAC1"/>
</dbReference>
<accession>A0AAD1XX82</accession>
<feature type="repeat" description="WD" evidence="3">
    <location>
        <begin position="657"/>
        <end position="698"/>
    </location>
</feature>
<keyword evidence="2" id="KW-0677">Repeat</keyword>
<evidence type="ECO:0000256" key="2">
    <source>
        <dbReference type="ARBA" id="ARBA00022737"/>
    </source>
</evidence>
<dbReference type="PANTHER" id="PTHR19853">
    <property type="entry name" value="WD REPEAT CONTAINING PROTEIN 3 WDR3"/>
    <property type="match status" value="1"/>
</dbReference>
<keyword evidence="1 3" id="KW-0853">WD repeat</keyword>
<dbReference type="Pfam" id="PF00400">
    <property type="entry name" value="WD40"/>
    <property type="match status" value="2"/>
</dbReference>
<reference evidence="4" key="1">
    <citation type="submission" date="2023-07" db="EMBL/GenBank/DDBJ databases">
        <authorList>
            <consortium name="AG Swart"/>
            <person name="Singh M."/>
            <person name="Singh A."/>
            <person name="Seah K."/>
            <person name="Emmerich C."/>
        </authorList>
    </citation>
    <scope>NUCLEOTIDE SEQUENCE</scope>
    <source>
        <strain evidence="4">DP1</strain>
    </source>
</reference>
<dbReference type="PROSITE" id="PS50082">
    <property type="entry name" value="WD_REPEATS_2"/>
    <property type="match status" value="5"/>
</dbReference>
<dbReference type="Pfam" id="PF25172">
    <property type="entry name" value="Beta-prop_WDR3_2nd"/>
    <property type="match status" value="1"/>
</dbReference>
<dbReference type="Proteomes" id="UP001295684">
    <property type="component" value="Unassembled WGS sequence"/>
</dbReference>
<dbReference type="FunFam" id="2.130.10.10:FF:000157">
    <property type="entry name" value="WD repeat domain 3"/>
    <property type="match status" value="1"/>
</dbReference>
<feature type="repeat" description="WD" evidence="3">
    <location>
        <begin position="538"/>
        <end position="561"/>
    </location>
</feature>
<evidence type="ECO:0000256" key="1">
    <source>
        <dbReference type="ARBA" id="ARBA00022574"/>
    </source>
</evidence>
<feature type="repeat" description="WD" evidence="3">
    <location>
        <begin position="115"/>
        <end position="156"/>
    </location>
</feature>
<comment type="caution">
    <text evidence="4">The sequence shown here is derived from an EMBL/GenBank/DDBJ whole genome shotgun (WGS) entry which is preliminary data.</text>
</comment>
<gene>
    <name evidence="4" type="ORF">ECRASSUSDP1_LOCUS22121</name>
</gene>
<dbReference type="InterPro" id="IPR051570">
    <property type="entry name" value="TBC1_cilium_biogenesis"/>
</dbReference>
<dbReference type="GO" id="GO:0034388">
    <property type="term" value="C:Pwp2p-containing subcomplex of 90S preribosome"/>
    <property type="evidence" value="ECO:0007669"/>
    <property type="project" value="TreeGrafter"/>
</dbReference>
<dbReference type="SUPFAM" id="SSF50978">
    <property type="entry name" value="WD40 repeat-like"/>
    <property type="match status" value="2"/>
</dbReference>
<keyword evidence="5" id="KW-1185">Reference proteome</keyword>
<dbReference type="InterPro" id="IPR019775">
    <property type="entry name" value="WD40_repeat_CS"/>
</dbReference>